<dbReference type="EMBL" id="CP032627">
    <property type="protein sequence ID" value="AYG01085.1"/>
    <property type="molecule type" value="Genomic_DNA"/>
</dbReference>
<dbReference type="AlphaFoldDB" id="A0A387BB36"/>
<keyword evidence="3" id="KW-1185">Reference proteome</keyword>
<feature type="transmembrane region" description="Helical" evidence="1">
    <location>
        <begin position="44"/>
        <end position="66"/>
    </location>
</feature>
<dbReference type="RefSeq" id="WP_120772468.1">
    <property type="nucleotide sequence ID" value="NZ_CP032627.1"/>
</dbReference>
<dbReference type="OrthoDB" id="5244771at2"/>
<sequence>MKRLVIFIKKTIEKFTQENSEIEEKLVQDDFFANGSILYKAGQIAVSVFGWLVLLFPLLIMINSIFPKPLFSGIYHWSGKQGRLFLDYVSIVAFAAIVIFIPVSIFLVKRNNKVETEELAKRKFYDEVRTEARLALMDEIYTERFGDKQFRENTDYYIVQPEQNFSKKYIKARYKDNEKELNARKD</sequence>
<name>A0A387BB36_9LACT</name>
<organism evidence="2 3">
    <name type="scientific">Lactococcus allomyrinae</name>
    <dbReference type="NCBI Taxonomy" id="2419773"/>
    <lineage>
        <taxon>Bacteria</taxon>
        <taxon>Bacillati</taxon>
        <taxon>Bacillota</taxon>
        <taxon>Bacilli</taxon>
        <taxon>Lactobacillales</taxon>
        <taxon>Streptococcaceae</taxon>
        <taxon>Lactococcus</taxon>
    </lineage>
</organism>
<keyword evidence="1" id="KW-0472">Membrane</keyword>
<feature type="transmembrane region" description="Helical" evidence="1">
    <location>
        <begin position="86"/>
        <end position="108"/>
    </location>
</feature>
<keyword evidence="1" id="KW-0812">Transmembrane</keyword>
<evidence type="ECO:0000313" key="3">
    <source>
        <dbReference type="Proteomes" id="UP000269374"/>
    </source>
</evidence>
<dbReference type="Proteomes" id="UP000269374">
    <property type="component" value="Chromosome"/>
</dbReference>
<evidence type="ECO:0000313" key="2">
    <source>
        <dbReference type="EMBL" id="AYG01085.1"/>
    </source>
</evidence>
<dbReference type="KEGG" id="lact:D7I46_08275"/>
<protein>
    <submittedName>
        <fullName evidence="2">Uncharacterized protein</fullName>
    </submittedName>
</protein>
<accession>A0A387BB36</accession>
<keyword evidence="1" id="KW-1133">Transmembrane helix</keyword>
<gene>
    <name evidence="2" type="ORF">D7I46_08275</name>
</gene>
<reference evidence="2 3" key="1">
    <citation type="submission" date="2018-09" db="EMBL/GenBank/DDBJ databases">
        <title>Genome sequencing of strain 1JSPR-7.</title>
        <authorList>
            <person name="Heo J."/>
            <person name="Kim S.-J."/>
            <person name="Kwon S.-W."/>
        </authorList>
    </citation>
    <scope>NUCLEOTIDE SEQUENCE [LARGE SCALE GENOMIC DNA]</scope>
    <source>
        <strain evidence="2 3">1JSPR-7</strain>
    </source>
</reference>
<evidence type="ECO:0000256" key="1">
    <source>
        <dbReference type="SAM" id="Phobius"/>
    </source>
</evidence>
<proteinExistence type="predicted"/>